<dbReference type="STRING" id="147828.A0A4S2L0B4"/>
<dbReference type="PANTHER" id="PTHR31449:SF3">
    <property type="entry name" value="UPF0598 PROTEIN C8ORF82"/>
    <property type="match status" value="1"/>
</dbReference>
<comment type="similarity">
    <text evidence="1">Belongs to the UPF0598 family.</text>
</comment>
<protein>
    <submittedName>
        <fullName evidence="2">Uncharacterized protein</fullName>
    </submittedName>
</protein>
<organism evidence="2 3">
    <name type="scientific">Opisthorchis felineus</name>
    <dbReference type="NCBI Taxonomy" id="147828"/>
    <lineage>
        <taxon>Eukaryota</taxon>
        <taxon>Metazoa</taxon>
        <taxon>Spiralia</taxon>
        <taxon>Lophotrochozoa</taxon>
        <taxon>Platyhelminthes</taxon>
        <taxon>Trematoda</taxon>
        <taxon>Digenea</taxon>
        <taxon>Opisthorchiida</taxon>
        <taxon>Opisthorchiata</taxon>
        <taxon>Opisthorchiidae</taxon>
        <taxon>Opisthorchis</taxon>
    </lineage>
</organism>
<gene>
    <name evidence="2" type="ORF">CRM22_010235</name>
</gene>
<dbReference type="OrthoDB" id="10260024at2759"/>
<dbReference type="EMBL" id="SJOL01009743">
    <property type="protein sequence ID" value="TGZ55975.1"/>
    <property type="molecule type" value="Genomic_DNA"/>
</dbReference>
<evidence type="ECO:0000256" key="1">
    <source>
        <dbReference type="ARBA" id="ARBA00006322"/>
    </source>
</evidence>
<evidence type="ECO:0000313" key="3">
    <source>
        <dbReference type="Proteomes" id="UP000308267"/>
    </source>
</evidence>
<comment type="caution">
    <text evidence="2">The sequence shown here is derived from an EMBL/GenBank/DDBJ whole genome shotgun (WGS) entry which is preliminary data.</text>
</comment>
<dbReference type="Pfam" id="PF14956">
    <property type="entry name" value="DUF4505"/>
    <property type="match status" value="1"/>
</dbReference>
<keyword evidence="3" id="KW-1185">Reference proteome</keyword>
<dbReference type="PANTHER" id="PTHR31449">
    <property type="entry name" value="UPF0598 PROTEIN C8ORF82"/>
    <property type="match status" value="1"/>
</dbReference>
<dbReference type="Proteomes" id="UP000308267">
    <property type="component" value="Unassembled WGS sequence"/>
</dbReference>
<evidence type="ECO:0000313" key="2">
    <source>
        <dbReference type="EMBL" id="TGZ55975.1"/>
    </source>
</evidence>
<name>A0A4S2L0B4_OPIFE</name>
<dbReference type="AlphaFoldDB" id="A0A4S2L0B4"/>
<sequence>MLIRGLAPRTLAFAFRQAKCSYAERYTQGQSPNPGVREYFYFIDHHGQLFLDDTRIKNFTSCFKDKVFLEFFFARLRPNTTGRYDEEFPYLSHCGRERNFVRCDDRPIVFLDLIQRAETSHWLLTFGFVQSSKLSVPFQPQHLYMNPKSGRIYHPTVNFDDPEKKKVRESLVVGLMCSDLALRLADMFEWTQPSHADTGAPPDYFFWEQTGYKLSNALSPYIAST</sequence>
<reference evidence="2 3" key="1">
    <citation type="journal article" date="2019" name="BMC Genomics">
        <title>New insights from Opisthorchis felineus genome: update on genomics of the epidemiologically important liver flukes.</title>
        <authorList>
            <person name="Ershov N.I."/>
            <person name="Mordvinov V.A."/>
            <person name="Prokhortchouk E.B."/>
            <person name="Pakharukova M.Y."/>
            <person name="Gunbin K.V."/>
            <person name="Ustyantsev K."/>
            <person name="Genaev M.A."/>
            <person name="Blinov A.G."/>
            <person name="Mazur A."/>
            <person name="Boulygina E."/>
            <person name="Tsygankova S."/>
            <person name="Khrameeva E."/>
            <person name="Chekanov N."/>
            <person name="Fan G."/>
            <person name="Xiao A."/>
            <person name="Zhang H."/>
            <person name="Xu X."/>
            <person name="Yang H."/>
            <person name="Solovyev V."/>
            <person name="Lee S.M."/>
            <person name="Liu X."/>
            <person name="Afonnikov D.A."/>
            <person name="Skryabin K.G."/>
        </authorList>
    </citation>
    <scope>NUCLEOTIDE SEQUENCE [LARGE SCALE GENOMIC DNA]</scope>
    <source>
        <strain evidence="2">AK-0245</strain>
        <tissue evidence="2">Whole organism</tissue>
    </source>
</reference>
<dbReference type="EMBL" id="SJOL01009743">
    <property type="protein sequence ID" value="TGZ55974.1"/>
    <property type="molecule type" value="Genomic_DNA"/>
</dbReference>
<dbReference type="InterPro" id="IPR028108">
    <property type="entry name" value="DUF4505"/>
</dbReference>
<proteinExistence type="inferred from homology"/>
<accession>A0A4S2L0B4</accession>